<dbReference type="Gene3D" id="1.25.50.20">
    <property type="match status" value="2"/>
</dbReference>
<dbReference type="Gene3D" id="1.20.1070.10">
    <property type="entry name" value="Rhodopsin 7-helix transmembrane proteins"/>
    <property type="match status" value="1"/>
</dbReference>
<feature type="transmembrane region" description="Helical" evidence="19">
    <location>
        <begin position="1350"/>
        <end position="1371"/>
    </location>
</feature>
<protein>
    <submittedName>
        <fullName evidence="24">Aminopeptidase</fullName>
    </submittedName>
</protein>
<evidence type="ECO:0000259" key="21">
    <source>
        <dbReference type="Pfam" id="PF11838"/>
    </source>
</evidence>
<feature type="domain" description="ERAP1-like C-terminal" evidence="21">
    <location>
        <begin position="847"/>
        <end position="1126"/>
    </location>
</feature>
<evidence type="ECO:0000256" key="7">
    <source>
        <dbReference type="ARBA" id="ARBA00022723"/>
    </source>
</evidence>
<evidence type="ECO:0000256" key="19">
    <source>
        <dbReference type="SAM" id="Phobius"/>
    </source>
</evidence>
<feature type="region of interest" description="Disordered" evidence="18">
    <location>
        <begin position="295"/>
        <end position="314"/>
    </location>
</feature>
<dbReference type="Gene3D" id="2.60.40.1910">
    <property type="match status" value="1"/>
</dbReference>
<evidence type="ECO:0000256" key="4">
    <source>
        <dbReference type="ARBA" id="ARBA00022475"/>
    </source>
</evidence>
<keyword evidence="4" id="KW-1003">Cell membrane</keyword>
<sequence length="2039" mass="227266">GAFNDVGLDNKDTDTHLTKLKRGLIVSSACLYGLRSCKTAAAIKFEKFVNSSFTSTITPDIRRRVLCEGVATSVVVVWDRLFEYSKTVAHPGTQNDIIRSLACTSEPWILNRYLDYALDESKIRGQDLSTVFSSVASNPNGLQIMWDYLQRNWNTILNKSVGSFTLPYIVQNLAAFNSEQKFKEIEKLKVQHKESLGSVARAFNLALESVRIKIRWMKINLPVKTPSAMGGYAMYKGSDSSVSLRGDGGSGKRGLFLTVPILVALALVFAGSVVAVGLIVHFTAPKCDPYPPPTAAPPATTLTSTAGPTTAPPLVTDVRLPTGVKPLHYTVTLAPYIYGNNASEFYFTGSMQVRLSINESTSNIKLHAMKIPLTAADIRVYNSKSNKNYTVDSCVYDEDREWYSIDLSESLPTNSSDISIAIPRFKAPLNARKTFPCFDEPGMKATFDLSLVRRIDYKSFTNMPSKKNETVSANDWFTSANQSHQFVKEDFETTPIMSTYLTAFLVAQFESISDEDSQMRSYRNWARPELVQQTNYSLVAVKNLTLYFESYFNITHLLSKIDQSAVPDFDAGAMENWGLILYREARLVFNSTKDTSAVLQSIGSVVSHEVVHMWFGNLVTPEWWDDLWLNEGFASFTLNLGVDNLHPDWEMDAQFVTTQQQLAFDVDSKGASRPIYVEVYTPNQINAIFDTITYRKGASVLRMLHGFVGDEVFRKGVGNYLRQNSYGNTFHTALYNSLTRQYSESTNKSLNVSSVMDRWIKQMGYPVLNCSVSTAARRLTLTQNHFLSDPSQVPSYPSDYNYTWIIPVTMGTKQNLTSGTPEDVSGFVNWMAEKEQSFEFNNTADDWYLLNLRSSGFYRVNYDLDNWKRLIDQLISNHTVFSPQDRARLLDDSFALASAGYLDYSIPLNMTKYLKNETHYVPWSSALSKIGYLHSMLHRQSPEYGPLSAYMRNLLEGAFNDVGLDNKDTDTHLTKLKRGLIVSSACLYRLRSCETAATNKFEEFVNSSFTSTITPDIRRRVLCEGVATSFVAVWDRLFEFSKTVAHPGTQNDIIRSLACTSEPWILNRYLDYALDETKIRGQDLSTVFSSVAANPNGIQIMWDYLKRNWNTIVDKGSWLQLIKAATGGKNSFISAMDVEVCPRFQSNYKDRPLGLYFFPIYSIVCAVALVGNAIILATIGCNCRNQRSIIQRQTFRLLTQVLSCCELVAATLLALLLFRLGIGYHNREYGTQLISSEWSIDTENEFYVRHLTVLRILFSTRDVAIGIEVYVYSLLALDRLLAIAAPTSNRWNIRTVGLAALAGLIPMASGEFALQLWRYNGINEASDVQVCDRIVLYSQINTYLKAGIGILAYLFSVGTYTATGALLLVRARSVAPEGEQRAAAIEQAKKPMLQLVLGNVIQLASLLPMVLDNVKGSGMNASQCSGASNKVSLSESQVSQLGLSSHHPACDEAATEPSVLHVRLRSTCSNQYLRPAALRGCSRRILAAINAEPDACDSAESCSRAAANELFQLQYWTQHPSYPWRIPRSRFGRVQIVSLRQRKRTSGGCGGAEPFVCTSKDGAFTLQETIRGGSYWMHNCVFLLTRSRGREAGQKLRLLPRSWHPRRADSDSAPRPRLTWTCRPSLWPPRRHQRRRPRWLDDDCDEDTERIRHQTLDLCPAATLHQLNTQCRNDRAACANLIYQIGSARVTSCDLDDRLERKLAEIVLNASSKVRTPKEIMRRGGKKKISRTEERKKDSVERLFVGLLPICESSGSIHFETLSAAAWRAHSLSVGTTRQVESHKDLSGSSDLMLVQHTGDPVDASRYIGVDSRVAAHGAVLAAGHDARHGPTIALTTHQRPAAIELRDAWSILRWSVDSCDGAQQAVRRLGDGPVGEGLRRFIVRLATVGELLANAWGNYLTSVGGVAQSGCAKFSRFEAAGFHPIDEPLPVRGLLPPSHLGSPSELVCRPTAQHLQHRLNYISASSLQRIAASQSACLQPTAAHGHSVAPLSLCSCRDTIHGHFPCLDSRPLTIRLPASRSESSSERRGFPASMLKDL</sequence>
<evidence type="ECO:0000256" key="6">
    <source>
        <dbReference type="ARBA" id="ARBA00022692"/>
    </source>
</evidence>
<evidence type="ECO:0000256" key="2">
    <source>
        <dbReference type="ARBA" id="ARBA00004236"/>
    </source>
</evidence>
<dbReference type="FunFam" id="1.25.50.20:FF:000001">
    <property type="entry name" value="Aminopeptidase"/>
    <property type="match status" value="1"/>
</dbReference>
<dbReference type="SUPFAM" id="SSF63737">
    <property type="entry name" value="Leukotriene A4 hydrolase N-terminal domain"/>
    <property type="match status" value="1"/>
</dbReference>
<evidence type="ECO:0000256" key="3">
    <source>
        <dbReference type="ARBA" id="ARBA00010136"/>
    </source>
</evidence>
<evidence type="ECO:0000256" key="10">
    <source>
        <dbReference type="ARBA" id="ARBA00022989"/>
    </source>
</evidence>
<dbReference type="Gene3D" id="1.10.390.10">
    <property type="entry name" value="Neutral Protease Domain 2"/>
    <property type="match status" value="1"/>
</dbReference>
<feature type="site" description="Transition state stabilizer" evidence="17">
    <location>
        <position position="694"/>
    </location>
</feature>
<feature type="binding site" evidence="16">
    <location>
        <position position="608"/>
    </location>
    <ligand>
        <name>Zn(2+)</name>
        <dbReference type="ChEBI" id="CHEBI:29105"/>
        <note>catalytic</note>
    </ligand>
</feature>
<feature type="active site" description="Proton acceptor" evidence="15">
    <location>
        <position position="609"/>
    </location>
</feature>
<dbReference type="Pfam" id="PF17900">
    <property type="entry name" value="Peptidase_M1_N"/>
    <property type="match status" value="2"/>
</dbReference>
<evidence type="ECO:0000313" key="23">
    <source>
        <dbReference type="Proteomes" id="UP000095280"/>
    </source>
</evidence>
<dbReference type="InterPro" id="IPR034016">
    <property type="entry name" value="M1_APN-typ"/>
</dbReference>
<keyword evidence="12 19" id="KW-0472">Membrane</keyword>
<keyword evidence="8" id="KW-0378">Hydrolase</keyword>
<evidence type="ECO:0000259" key="22">
    <source>
        <dbReference type="Pfam" id="PF17900"/>
    </source>
</evidence>
<feature type="binding site" evidence="16">
    <location>
        <position position="631"/>
    </location>
    <ligand>
        <name>Zn(2+)</name>
        <dbReference type="ChEBI" id="CHEBI:29105"/>
        <note>catalytic</note>
    </ligand>
</feature>
<dbReference type="GO" id="GO:0005886">
    <property type="term" value="C:plasma membrane"/>
    <property type="evidence" value="ECO:0007669"/>
    <property type="project" value="UniProtKB-SubCell"/>
</dbReference>
<evidence type="ECO:0000256" key="9">
    <source>
        <dbReference type="ARBA" id="ARBA00022833"/>
    </source>
</evidence>
<keyword evidence="13" id="KW-1015">Disulfide bond</keyword>
<dbReference type="GO" id="GO:0005615">
    <property type="term" value="C:extracellular space"/>
    <property type="evidence" value="ECO:0007669"/>
    <property type="project" value="TreeGrafter"/>
</dbReference>
<evidence type="ECO:0000256" key="12">
    <source>
        <dbReference type="ARBA" id="ARBA00023136"/>
    </source>
</evidence>
<dbReference type="Gene3D" id="2.60.40.1730">
    <property type="entry name" value="tricorn interacting facor f3 domain"/>
    <property type="match status" value="2"/>
</dbReference>
<name>A0A1I8GYR6_9PLAT</name>
<feature type="domain" description="Peptidase M1 membrane alanine aminopeptidase" evidence="20">
    <location>
        <begin position="540"/>
        <end position="759"/>
    </location>
</feature>
<keyword evidence="9 16" id="KW-0862">Zinc</keyword>
<dbReference type="Pfam" id="PF01433">
    <property type="entry name" value="Peptidase_M1"/>
    <property type="match status" value="1"/>
</dbReference>
<dbReference type="WBParaSite" id="maker-uti_cns_0003651-snap-gene-0.2-mRNA-1">
    <property type="protein sequence ID" value="maker-uti_cns_0003651-snap-gene-0.2-mRNA-1"/>
    <property type="gene ID" value="maker-uti_cns_0003651-snap-gene-0.2"/>
</dbReference>
<dbReference type="PRINTS" id="PR00756">
    <property type="entry name" value="ALADIPTASE"/>
</dbReference>
<keyword evidence="5" id="KW-0645">Protease</keyword>
<dbReference type="InterPro" id="IPR024571">
    <property type="entry name" value="ERAP1-like_C_dom"/>
</dbReference>
<keyword evidence="7 16" id="KW-0479">Metal-binding</keyword>
<proteinExistence type="inferred from homology"/>
<evidence type="ECO:0000256" key="16">
    <source>
        <dbReference type="PIRSR" id="PIRSR634016-3"/>
    </source>
</evidence>
<comment type="subcellular location">
    <subcellularLocation>
        <location evidence="2">Cell membrane</location>
    </subcellularLocation>
    <subcellularLocation>
        <location evidence="1">Membrane</location>
        <topology evidence="1">Single-pass membrane protein</topology>
    </subcellularLocation>
</comment>
<dbReference type="CDD" id="cd09601">
    <property type="entry name" value="M1_APN-Q_like"/>
    <property type="match status" value="1"/>
</dbReference>
<keyword evidence="6 19" id="KW-0812">Transmembrane</keyword>
<organism evidence="23 24">
    <name type="scientific">Macrostomum lignano</name>
    <dbReference type="NCBI Taxonomy" id="282301"/>
    <lineage>
        <taxon>Eukaryota</taxon>
        <taxon>Metazoa</taxon>
        <taxon>Spiralia</taxon>
        <taxon>Lophotrochozoa</taxon>
        <taxon>Platyhelminthes</taxon>
        <taxon>Rhabditophora</taxon>
        <taxon>Macrostomorpha</taxon>
        <taxon>Macrostomida</taxon>
        <taxon>Macrostomidae</taxon>
        <taxon>Macrostomum</taxon>
    </lineage>
</organism>
<feature type="transmembrane region" description="Helical" evidence="19">
    <location>
        <begin position="1197"/>
        <end position="1218"/>
    </location>
</feature>
<keyword evidence="23" id="KW-1185">Reference proteome</keyword>
<feature type="region of interest" description="Disordered" evidence="18">
    <location>
        <begin position="2018"/>
        <end position="2039"/>
    </location>
</feature>
<dbReference type="Proteomes" id="UP000095280">
    <property type="component" value="Unplaced"/>
</dbReference>
<feature type="domain" description="Aminopeptidase N-like N-terminal" evidence="22">
    <location>
        <begin position="428"/>
        <end position="501"/>
    </location>
</feature>
<comment type="cofactor">
    <cofactor evidence="16">
        <name>Zn(2+)</name>
        <dbReference type="ChEBI" id="CHEBI:29105"/>
    </cofactor>
    <text evidence="16">Binds 1 zinc ion per subunit.</text>
</comment>
<accession>A0A1I8GYR6</accession>
<evidence type="ECO:0000256" key="14">
    <source>
        <dbReference type="ARBA" id="ARBA00023180"/>
    </source>
</evidence>
<evidence type="ECO:0000256" key="1">
    <source>
        <dbReference type="ARBA" id="ARBA00004167"/>
    </source>
</evidence>
<evidence type="ECO:0000256" key="13">
    <source>
        <dbReference type="ARBA" id="ARBA00023157"/>
    </source>
</evidence>
<dbReference type="GO" id="GO:0008270">
    <property type="term" value="F:zinc ion binding"/>
    <property type="evidence" value="ECO:0007669"/>
    <property type="project" value="InterPro"/>
</dbReference>
<evidence type="ECO:0000256" key="15">
    <source>
        <dbReference type="PIRSR" id="PIRSR634016-1"/>
    </source>
</evidence>
<comment type="similarity">
    <text evidence="3">Belongs to the peptidase M1 family.</text>
</comment>
<evidence type="ECO:0000256" key="18">
    <source>
        <dbReference type="SAM" id="MobiDB-lite"/>
    </source>
</evidence>
<evidence type="ECO:0000313" key="24">
    <source>
        <dbReference type="WBParaSite" id="maker-uti_cns_0003651-snap-gene-0.2-mRNA-1"/>
    </source>
</evidence>
<dbReference type="InterPro" id="IPR014782">
    <property type="entry name" value="Peptidase_M1_dom"/>
</dbReference>
<keyword evidence="10 19" id="KW-1133">Transmembrane helix</keyword>
<dbReference type="GO" id="GO:0070006">
    <property type="term" value="F:metalloaminopeptidase activity"/>
    <property type="evidence" value="ECO:0007669"/>
    <property type="project" value="TreeGrafter"/>
</dbReference>
<keyword evidence="14" id="KW-0325">Glycoprotein</keyword>
<dbReference type="GO" id="GO:0042277">
    <property type="term" value="F:peptide binding"/>
    <property type="evidence" value="ECO:0007669"/>
    <property type="project" value="TreeGrafter"/>
</dbReference>
<dbReference type="InterPro" id="IPR050344">
    <property type="entry name" value="Peptidase_M1_aminopeptidases"/>
</dbReference>
<dbReference type="GO" id="GO:0006508">
    <property type="term" value="P:proteolysis"/>
    <property type="evidence" value="ECO:0007669"/>
    <property type="project" value="UniProtKB-KW"/>
</dbReference>
<evidence type="ECO:0000256" key="5">
    <source>
        <dbReference type="ARBA" id="ARBA00022670"/>
    </source>
</evidence>
<feature type="transmembrane region" description="Helical" evidence="19">
    <location>
        <begin position="1263"/>
        <end position="1284"/>
    </location>
</feature>
<feature type="domain" description="Aminopeptidase N-like N-terminal" evidence="22">
    <location>
        <begin position="325"/>
        <end position="420"/>
    </location>
</feature>
<feature type="domain" description="ERAP1-like C-terminal" evidence="21">
    <location>
        <begin position="3"/>
        <end position="211"/>
    </location>
</feature>
<dbReference type="PANTHER" id="PTHR11533:SF301">
    <property type="entry name" value="AMINOPEPTIDASE"/>
    <property type="match status" value="1"/>
</dbReference>
<dbReference type="InterPro" id="IPR001930">
    <property type="entry name" value="Peptidase_M1"/>
</dbReference>
<dbReference type="InterPro" id="IPR042097">
    <property type="entry name" value="Aminopeptidase_N-like_N_sf"/>
</dbReference>
<evidence type="ECO:0000256" key="11">
    <source>
        <dbReference type="ARBA" id="ARBA00023049"/>
    </source>
</evidence>
<evidence type="ECO:0000256" key="8">
    <source>
        <dbReference type="ARBA" id="ARBA00022801"/>
    </source>
</evidence>
<evidence type="ECO:0000259" key="20">
    <source>
        <dbReference type="Pfam" id="PF01433"/>
    </source>
</evidence>
<dbReference type="SUPFAM" id="SSF55486">
    <property type="entry name" value="Metalloproteases ('zincins'), catalytic domain"/>
    <property type="match status" value="1"/>
</dbReference>
<dbReference type="FunFam" id="2.60.40.1910:FF:000006">
    <property type="entry name" value="Aminopeptidase"/>
    <property type="match status" value="1"/>
</dbReference>
<keyword evidence="11" id="KW-0482">Metalloprotease</keyword>
<feature type="transmembrane region" description="Helical" evidence="19">
    <location>
        <begin position="255"/>
        <end position="282"/>
    </location>
</feature>
<dbReference type="SUPFAM" id="SSF81321">
    <property type="entry name" value="Family A G protein-coupled receptor-like"/>
    <property type="match status" value="1"/>
</dbReference>
<reference evidence="24" key="1">
    <citation type="submission" date="2016-11" db="UniProtKB">
        <authorList>
            <consortium name="WormBaseParasite"/>
        </authorList>
    </citation>
    <scope>IDENTIFICATION</scope>
</reference>
<dbReference type="GO" id="GO:0043171">
    <property type="term" value="P:peptide catabolic process"/>
    <property type="evidence" value="ECO:0007669"/>
    <property type="project" value="TreeGrafter"/>
</dbReference>
<feature type="transmembrane region" description="Helical" evidence="19">
    <location>
        <begin position="1153"/>
        <end position="1176"/>
    </location>
</feature>
<dbReference type="PANTHER" id="PTHR11533">
    <property type="entry name" value="PROTEASE M1 ZINC METALLOPROTEASE"/>
    <property type="match status" value="1"/>
</dbReference>
<dbReference type="FunFam" id="1.10.390.10:FF:000016">
    <property type="entry name" value="Glutamyl aminopeptidase"/>
    <property type="match status" value="1"/>
</dbReference>
<evidence type="ECO:0000256" key="17">
    <source>
        <dbReference type="PIRSR" id="PIRSR634016-4"/>
    </source>
</evidence>
<feature type="compositionally biased region" description="Low complexity" evidence="18">
    <location>
        <begin position="297"/>
        <end position="313"/>
    </location>
</feature>
<feature type="binding site" evidence="16">
    <location>
        <position position="612"/>
    </location>
    <ligand>
        <name>Zn(2+)</name>
        <dbReference type="ChEBI" id="CHEBI:29105"/>
        <note>catalytic</note>
    </ligand>
</feature>
<dbReference type="GO" id="GO:0005737">
    <property type="term" value="C:cytoplasm"/>
    <property type="evidence" value="ECO:0007669"/>
    <property type="project" value="TreeGrafter"/>
</dbReference>
<dbReference type="InterPro" id="IPR027268">
    <property type="entry name" value="Peptidase_M4/M1_CTD_sf"/>
</dbReference>
<dbReference type="Pfam" id="PF11838">
    <property type="entry name" value="ERAP1_C"/>
    <property type="match status" value="2"/>
</dbReference>
<dbReference type="InterPro" id="IPR045357">
    <property type="entry name" value="Aminopeptidase_N-like_N"/>
</dbReference>